<feature type="transmembrane region" description="Helical" evidence="2">
    <location>
        <begin position="514"/>
        <end position="539"/>
    </location>
</feature>
<evidence type="ECO:0000256" key="1">
    <source>
        <dbReference type="SAM" id="MobiDB-lite"/>
    </source>
</evidence>
<feature type="transmembrane region" description="Helical" evidence="2">
    <location>
        <begin position="476"/>
        <end position="494"/>
    </location>
</feature>
<keyword evidence="2" id="KW-0812">Transmembrane</keyword>
<name>A0A9W9LVL4_9EURO</name>
<evidence type="ECO:0000313" key="4">
    <source>
        <dbReference type="EMBL" id="KAJ5179696.1"/>
    </source>
</evidence>
<evidence type="ECO:0000259" key="3">
    <source>
        <dbReference type="Pfam" id="PF24535"/>
    </source>
</evidence>
<dbReference type="Proteomes" id="UP001146351">
    <property type="component" value="Unassembled WGS sequence"/>
</dbReference>
<feature type="region of interest" description="Disordered" evidence="1">
    <location>
        <begin position="221"/>
        <end position="249"/>
    </location>
</feature>
<protein>
    <recommendedName>
        <fullName evidence="3">DUF7598 domain-containing protein</fullName>
    </recommendedName>
</protein>
<keyword evidence="2" id="KW-0472">Membrane</keyword>
<organism evidence="4 5">
    <name type="scientific">Penicillium capsulatum</name>
    <dbReference type="NCBI Taxonomy" id="69766"/>
    <lineage>
        <taxon>Eukaryota</taxon>
        <taxon>Fungi</taxon>
        <taxon>Dikarya</taxon>
        <taxon>Ascomycota</taxon>
        <taxon>Pezizomycotina</taxon>
        <taxon>Eurotiomycetes</taxon>
        <taxon>Eurotiomycetidae</taxon>
        <taxon>Eurotiales</taxon>
        <taxon>Aspergillaceae</taxon>
        <taxon>Penicillium</taxon>
    </lineage>
</organism>
<dbReference type="PANTHER" id="PTHR39470:SF1">
    <property type="entry name" value="CHORISMATE SYNTHASE PROTEIN"/>
    <property type="match status" value="1"/>
</dbReference>
<feature type="transmembrane region" description="Helical" evidence="2">
    <location>
        <begin position="439"/>
        <end position="464"/>
    </location>
</feature>
<dbReference type="InterPro" id="IPR056019">
    <property type="entry name" value="DUF7598"/>
</dbReference>
<feature type="transmembrane region" description="Helical" evidence="2">
    <location>
        <begin position="47"/>
        <end position="69"/>
    </location>
</feature>
<comment type="caution">
    <text evidence="4">The sequence shown here is derived from an EMBL/GenBank/DDBJ whole genome shotgun (WGS) entry which is preliminary data.</text>
</comment>
<dbReference type="AlphaFoldDB" id="A0A9W9LVL4"/>
<reference evidence="4" key="1">
    <citation type="submission" date="2022-11" db="EMBL/GenBank/DDBJ databases">
        <authorList>
            <person name="Petersen C."/>
        </authorList>
    </citation>
    <scope>NUCLEOTIDE SEQUENCE</scope>
    <source>
        <strain evidence="4">IBT 21917</strain>
    </source>
</reference>
<dbReference type="EMBL" id="JAPQKO010000002">
    <property type="protein sequence ID" value="KAJ5179696.1"/>
    <property type="molecule type" value="Genomic_DNA"/>
</dbReference>
<dbReference type="OrthoDB" id="4218123at2759"/>
<proteinExistence type="predicted"/>
<feature type="compositionally biased region" description="Polar residues" evidence="1">
    <location>
        <begin position="221"/>
        <end position="230"/>
    </location>
</feature>
<keyword evidence="2" id="KW-1133">Transmembrane helix</keyword>
<evidence type="ECO:0000313" key="5">
    <source>
        <dbReference type="Proteomes" id="UP001146351"/>
    </source>
</evidence>
<sequence>MIGKLRESLAGPGFLILNVIRALNIIVFLDIIAACAVMLAKTNASNGFFFFQAVTHAVVALISIVLIISELPVFRGYFNRNWPLFGEDAGFITLAGIMMILGVAVLGNLNIESMSQKSFGLAFWRIVISAGILAMVMSVINVLVTLIFTDRSAGVSARLVRADGARAPQKVVSRTSSRRSFQLSLKREDSLPTYTPPPAVKRATKRFTNRFPLKISAPFQSRTNDAASSRYSRDSTELRMPDPAHHPANRDFSHVEAETFFTVESKLLRWLTWVFPGARTCCDPSSLVPRLTTRFSVKSILLFLAPIAIPRLITAYRSFRVSSATKPPPRHLPAGAARSLNLLFGSVALFLILSLPFNPHAPEPNVFTLTRSRLNTPSDVIFNRLARIRPGNELTDADALLRTKFTSLGARKVYLTFGPDALTSCQYCSFDNLNTYLLYYLPFHVILPHLVHLGVLGIATSATFGGREVSRWRSRFTTLALSVAVIDILIVSTYDAVQAASPAVRAGQEPPTGLYNRITLLRPLVFTVFDATVSLIIYLSSTNRFFYVPPTPSEQLDEAVSTALRSLTGANGKLHAAGVARNAVVRDKALKARDDLYWQTVDRLENPTRAPEGGSPGSGDRVVINNIWEEEEVARAMSRAMAGQGGVDMAQLGMNANEFVHGVTDGLE</sequence>
<feature type="domain" description="DUF7598" evidence="3">
    <location>
        <begin position="13"/>
        <end position="147"/>
    </location>
</feature>
<dbReference type="Pfam" id="PF24535">
    <property type="entry name" value="DUF7598"/>
    <property type="match status" value="1"/>
</dbReference>
<evidence type="ECO:0000256" key="2">
    <source>
        <dbReference type="SAM" id="Phobius"/>
    </source>
</evidence>
<reference evidence="4" key="2">
    <citation type="journal article" date="2023" name="IMA Fungus">
        <title>Comparative genomic study of the Penicillium genus elucidates a diverse pangenome and 15 lateral gene transfer events.</title>
        <authorList>
            <person name="Petersen C."/>
            <person name="Sorensen T."/>
            <person name="Nielsen M.R."/>
            <person name="Sondergaard T.E."/>
            <person name="Sorensen J.L."/>
            <person name="Fitzpatrick D.A."/>
            <person name="Frisvad J.C."/>
            <person name="Nielsen K.L."/>
        </authorList>
    </citation>
    <scope>NUCLEOTIDE SEQUENCE</scope>
    <source>
        <strain evidence="4">IBT 21917</strain>
    </source>
</reference>
<dbReference type="PANTHER" id="PTHR39470">
    <property type="entry name" value="CHROMOSOME 10, WHOLE GENOME SHOTGUN SEQUENCE"/>
    <property type="match status" value="1"/>
</dbReference>
<gene>
    <name evidence="4" type="ORF">N7492_002906</name>
</gene>
<feature type="compositionally biased region" description="Basic and acidic residues" evidence="1">
    <location>
        <begin position="231"/>
        <end position="249"/>
    </location>
</feature>
<accession>A0A9W9LVL4</accession>
<feature type="transmembrane region" description="Helical" evidence="2">
    <location>
        <begin position="89"/>
        <end position="111"/>
    </location>
</feature>
<feature type="transmembrane region" description="Helical" evidence="2">
    <location>
        <begin position="20"/>
        <end position="40"/>
    </location>
</feature>
<feature type="transmembrane region" description="Helical" evidence="2">
    <location>
        <begin position="123"/>
        <end position="148"/>
    </location>
</feature>
<feature type="transmembrane region" description="Helical" evidence="2">
    <location>
        <begin position="340"/>
        <end position="357"/>
    </location>
</feature>
<keyword evidence="5" id="KW-1185">Reference proteome</keyword>